<evidence type="ECO:0000313" key="1">
    <source>
        <dbReference type="Proteomes" id="UP000504606"/>
    </source>
</evidence>
<reference evidence="2" key="1">
    <citation type="submission" date="2025-08" db="UniProtKB">
        <authorList>
            <consortium name="RefSeq"/>
        </authorList>
    </citation>
    <scope>IDENTIFICATION</scope>
    <source>
        <tissue evidence="2">Whole organism</tissue>
    </source>
</reference>
<protein>
    <submittedName>
        <fullName evidence="2">Uncharacterized protein LOC127750496</fullName>
    </submittedName>
</protein>
<gene>
    <name evidence="2" type="primary">LOC127750496</name>
</gene>
<dbReference type="RefSeq" id="XP_052128262.1">
    <property type="nucleotide sequence ID" value="XM_052272302.1"/>
</dbReference>
<organism evidence="1 2">
    <name type="scientific">Frankliniella occidentalis</name>
    <name type="common">Western flower thrips</name>
    <name type="synonym">Euthrips occidentalis</name>
    <dbReference type="NCBI Taxonomy" id="133901"/>
    <lineage>
        <taxon>Eukaryota</taxon>
        <taxon>Metazoa</taxon>
        <taxon>Ecdysozoa</taxon>
        <taxon>Arthropoda</taxon>
        <taxon>Hexapoda</taxon>
        <taxon>Insecta</taxon>
        <taxon>Pterygota</taxon>
        <taxon>Neoptera</taxon>
        <taxon>Paraneoptera</taxon>
        <taxon>Thysanoptera</taxon>
        <taxon>Terebrantia</taxon>
        <taxon>Thripoidea</taxon>
        <taxon>Thripidae</taxon>
        <taxon>Frankliniella</taxon>
    </lineage>
</organism>
<accession>A0A9C6XRA3</accession>
<dbReference type="Proteomes" id="UP000504606">
    <property type="component" value="Unplaced"/>
</dbReference>
<sequence length="281" mass="32306">MASPSASPSASPTEKSELKFWDVIKEKLAVPAFIIGILEYNGFDNFDTMAEYREKLHLEPLQVFCQTALVQIAAKDSDHSVKRKKEYFGPYFLLPECFIFAEGHKITLQNISDICQNHIKSKKKLEQPEPKTPKPPKHFKTNVAAQARSTPRSCKGSGCGQPDNEQSHICEKNKLLSRIFTSIQPMQNLLQKELLRKPEVSINTETGTLKAFIICPICTNLVHERLLNWNNKTLRKFYLLHHDDYDSLKYFLVWQSSREILKITPKLLEIVGNLRKSMEFL</sequence>
<keyword evidence="1" id="KW-1185">Reference proteome</keyword>
<proteinExistence type="predicted"/>
<dbReference type="KEGG" id="foc:127750496"/>
<dbReference type="AlphaFoldDB" id="A0A9C6XRA3"/>
<name>A0A9C6XRA3_FRAOC</name>
<evidence type="ECO:0000313" key="2">
    <source>
        <dbReference type="RefSeq" id="XP_052128262.1"/>
    </source>
</evidence>
<dbReference type="GeneID" id="127750496"/>